<feature type="compositionally biased region" description="Low complexity" evidence="1">
    <location>
        <begin position="34"/>
        <end position="46"/>
    </location>
</feature>
<evidence type="ECO:0000313" key="3">
    <source>
        <dbReference type="Proteomes" id="UP001153269"/>
    </source>
</evidence>
<evidence type="ECO:0000313" key="2">
    <source>
        <dbReference type="EMBL" id="CAB1416060.1"/>
    </source>
</evidence>
<name>A0A9N7TN23_PLEPL</name>
<gene>
    <name evidence="2" type="ORF">PLEPLA_LOCUS3816</name>
</gene>
<dbReference type="Proteomes" id="UP001153269">
    <property type="component" value="Unassembled WGS sequence"/>
</dbReference>
<proteinExistence type="predicted"/>
<protein>
    <submittedName>
        <fullName evidence="2">Uncharacterized protein</fullName>
    </submittedName>
</protein>
<organism evidence="2 3">
    <name type="scientific">Pleuronectes platessa</name>
    <name type="common">European plaice</name>
    <dbReference type="NCBI Taxonomy" id="8262"/>
    <lineage>
        <taxon>Eukaryota</taxon>
        <taxon>Metazoa</taxon>
        <taxon>Chordata</taxon>
        <taxon>Craniata</taxon>
        <taxon>Vertebrata</taxon>
        <taxon>Euteleostomi</taxon>
        <taxon>Actinopterygii</taxon>
        <taxon>Neopterygii</taxon>
        <taxon>Teleostei</taxon>
        <taxon>Neoteleostei</taxon>
        <taxon>Acanthomorphata</taxon>
        <taxon>Carangaria</taxon>
        <taxon>Pleuronectiformes</taxon>
        <taxon>Pleuronectoidei</taxon>
        <taxon>Pleuronectidae</taxon>
        <taxon>Pleuronectes</taxon>
    </lineage>
</organism>
<sequence>MDSSTAGKERAHSGERAASFEGTWPASSQHPIWQPSSQSASMAASQPASSPSCLCHPIGMEVSLSVTLAALPVDSSGSAHLGTIPGVTERAARGLDQKNWFAISELAGAKPIYDFSSELPGRGAKLASAHLERAKCLLHSGSMHSGDYCDGAAAVMVRFGAPVGTKHKGLWVSEGKCAPQPLYYLRFVWPAGGVSPDEDGWAANKGTERQNRGMEQRLAPAEMVAKI</sequence>
<feature type="region of interest" description="Disordered" evidence="1">
    <location>
        <begin position="1"/>
        <end position="46"/>
    </location>
</feature>
<accession>A0A9N7TN23</accession>
<dbReference type="AlphaFoldDB" id="A0A9N7TN23"/>
<evidence type="ECO:0000256" key="1">
    <source>
        <dbReference type="SAM" id="MobiDB-lite"/>
    </source>
</evidence>
<keyword evidence="3" id="KW-1185">Reference proteome</keyword>
<dbReference type="EMBL" id="CADEAL010000188">
    <property type="protein sequence ID" value="CAB1416060.1"/>
    <property type="molecule type" value="Genomic_DNA"/>
</dbReference>
<comment type="caution">
    <text evidence="2">The sequence shown here is derived from an EMBL/GenBank/DDBJ whole genome shotgun (WGS) entry which is preliminary data.</text>
</comment>
<reference evidence="2" key="1">
    <citation type="submission" date="2020-03" db="EMBL/GenBank/DDBJ databases">
        <authorList>
            <person name="Weist P."/>
        </authorList>
    </citation>
    <scope>NUCLEOTIDE SEQUENCE</scope>
</reference>